<keyword evidence="1" id="KW-1133">Transmembrane helix</keyword>
<evidence type="ECO:0000313" key="2">
    <source>
        <dbReference type="EMBL" id="OAQ29868.1"/>
    </source>
</evidence>
<feature type="transmembrane region" description="Helical" evidence="1">
    <location>
        <begin position="20"/>
        <end position="41"/>
    </location>
</feature>
<keyword evidence="3" id="KW-1185">Reference proteome</keyword>
<accession>A0A197JY46</accession>
<keyword evidence="1" id="KW-0472">Membrane</keyword>
<sequence>MDCWISGSISMLSSVRPLYGSYYVSRKWVLLAHFVVVVVILKYRREEMMCGRDEMETLVAG</sequence>
<reference evidence="2 3" key="1">
    <citation type="submission" date="2016-05" db="EMBL/GenBank/DDBJ databases">
        <title>Genome sequencing reveals origins of a unique bacterial endosymbiosis in the earliest lineages of terrestrial Fungi.</title>
        <authorList>
            <consortium name="DOE Joint Genome Institute"/>
            <person name="Uehling J."/>
            <person name="Gryganskyi A."/>
            <person name="Hameed K."/>
            <person name="Tschaplinski T."/>
            <person name="Misztal P."/>
            <person name="Wu S."/>
            <person name="Desiro A."/>
            <person name="Vande Pol N."/>
            <person name="Du Z.-Y."/>
            <person name="Zienkiewicz A."/>
            <person name="Zienkiewicz K."/>
            <person name="Morin E."/>
            <person name="Tisserant E."/>
            <person name="Splivallo R."/>
            <person name="Hainaut M."/>
            <person name="Henrissat B."/>
            <person name="Ohm R."/>
            <person name="Kuo A."/>
            <person name="Yan J."/>
            <person name="Lipzen A."/>
            <person name="Nolan M."/>
            <person name="Labutti K."/>
            <person name="Barry K."/>
            <person name="Goldstein A."/>
            <person name="Labbe J."/>
            <person name="Schadt C."/>
            <person name="Tuskan G."/>
            <person name="Grigoriev I."/>
            <person name="Martin F."/>
            <person name="Vilgalys R."/>
            <person name="Bonito G."/>
        </authorList>
    </citation>
    <scope>NUCLEOTIDE SEQUENCE [LARGE SCALE GENOMIC DNA]</scope>
    <source>
        <strain evidence="2 3">AG-77</strain>
    </source>
</reference>
<gene>
    <name evidence="2" type="ORF">K457DRAFT_137448</name>
</gene>
<organism evidence="2 3">
    <name type="scientific">Linnemannia elongata AG-77</name>
    <dbReference type="NCBI Taxonomy" id="1314771"/>
    <lineage>
        <taxon>Eukaryota</taxon>
        <taxon>Fungi</taxon>
        <taxon>Fungi incertae sedis</taxon>
        <taxon>Mucoromycota</taxon>
        <taxon>Mortierellomycotina</taxon>
        <taxon>Mortierellomycetes</taxon>
        <taxon>Mortierellales</taxon>
        <taxon>Mortierellaceae</taxon>
        <taxon>Linnemannia</taxon>
    </lineage>
</organism>
<dbReference type="Proteomes" id="UP000078512">
    <property type="component" value="Unassembled WGS sequence"/>
</dbReference>
<dbReference type="AlphaFoldDB" id="A0A197JY46"/>
<dbReference type="EMBL" id="KV442038">
    <property type="protein sequence ID" value="OAQ29868.1"/>
    <property type="molecule type" value="Genomic_DNA"/>
</dbReference>
<name>A0A197JY46_9FUNG</name>
<keyword evidence="1" id="KW-0812">Transmembrane</keyword>
<evidence type="ECO:0000313" key="3">
    <source>
        <dbReference type="Proteomes" id="UP000078512"/>
    </source>
</evidence>
<evidence type="ECO:0000256" key="1">
    <source>
        <dbReference type="SAM" id="Phobius"/>
    </source>
</evidence>
<protein>
    <submittedName>
        <fullName evidence="2">Uncharacterized protein</fullName>
    </submittedName>
</protein>
<proteinExistence type="predicted"/>